<keyword evidence="3" id="KW-1185">Reference proteome</keyword>
<dbReference type="RefSeq" id="WP_267781416.1">
    <property type="nucleotide sequence ID" value="NZ_CP113089.1"/>
</dbReference>
<evidence type="ECO:0000256" key="1">
    <source>
        <dbReference type="SAM" id="Phobius"/>
    </source>
</evidence>
<keyword evidence="1" id="KW-0812">Transmembrane</keyword>
<dbReference type="Proteomes" id="UP001164706">
    <property type="component" value="Chromosome"/>
</dbReference>
<evidence type="ECO:0000313" key="3">
    <source>
        <dbReference type="Proteomes" id="UP001164706"/>
    </source>
</evidence>
<dbReference type="EMBL" id="CP113089">
    <property type="protein sequence ID" value="WAB81639.1"/>
    <property type="molecule type" value="Genomic_DNA"/>
</dbReference>
<proteinExistence type="predicted"/>
<name>A0A9E8ML67_9MICO</name>
<gene>
    <name evidence="2" type="ORF">OVN18_01045</name>
</gene>
<feature type="transmembrane region" description="Helical" evidence="1">
    <location>
        <begin position="85"/>
        <end position="101"/>
    </location>
</feature>
<dbReference type="KEGG" id="mdb:OVN18_01045"/>
<sequence length="211" mass="21831">MVTTASPSTSTAPRRPNLRWRVVDIVVASVLAVAGGLVFVLWNSVGYSVITSPFEAALPGLQALFHGVWLFPGVLVALVVRKPGAALYGEIVAASVSALIGTEWGPLTLLSGLIQGLGAELVLAFLLYRAWGLIPALLAGAGAGVAMVVLDLTVWYVGAAPLFATVYAVCGIISGALFAGLGSWLLMRGLARTGALSRFAAGRELRSRAES</sequence>
<accession>A0A9E8ML67</accession>
<feature type="transmembrane region" description="Helical" evidence="1">
    <location>
        <begin position="107"/>
        <end position="128"/>
    </location>
</feature>
<keyword evidence="1" id="KW-1133">Transmembrane helix</keyword>
<feature type="transmembrane region" description="Helical" evidence="1">
    <location>
        <begin position="164"/>
        <end position="187"/>
    </location>
</feature>
<protein>
    <submittedName>
        <fullName evidence="2">ECF transporter S component</fullName>
    </submittedName>
</protein>
<dbReference type="InterPro" id="IPR017195">
    <property type="entry name" value="ABC_thiamin-permease_prd"/>
</dbReference>
<dbReference type="AlphaFoldDB" id="A0A9E8ML67"/>
<dbReference type="Pfam" id="PF09819">
    <property type="entry name" value="ABC_cobalt"/>
    <property type="match status" value="1"/>
</dbReference>
<feature type="transmembrane region" description="Helical" evidence="1">
    <location>
        <begin position="135"/>
        <end position="158"/>
    </location>
</feature>
<evidence type="ECO:0000313" key="2">
    <source>
        <dbReference type="EMBL" id="WAB81639.1"/>
    </source>
</evidence>
<organism evidence="2 3">
    <name type="scientific">Microcella daejeonensis</name>
    <dbReference type="NCBI Taxonomy" id="2994971"/>
    <lineage>
        <taxon>Bacteria</taxon>
        <taxon>Bacillati</taxon>
        <taxon>Actinomycetota</taxon>
        <taxon>Actinomycetes</taxon>
        <taxon>Micrococcales</taxon>
        <taxon>Microbacteriaceae</taxon>
        <taxon>Microcella</taxon>
    </lineage>
</organism>
<feature type="transmembrane region" description="Helical" evidence="1">
    <location>
        <begin position="22"/>
        <end position="43"/>
    </location>
</feature>
<reference evidence="2" key="1">
    <citation type="submission" date="2022-11" db="EMBL/GenBank/DDBJ databases">
        <title>Description of Microcella daejonensis nov. sp, isolated from riverside soil.</title>
        <authorList>
            <person name="Molina K.M."/>
            <person name="Kim S.B."/>
        </authorList>
    </citation>
    <scope>NUCLEOTIDE SEQUENCE</scope>
    <source>
        <strain evidence="2">MMS21-STM12</strain>
    </source>
</reference>
<keyword evidence="1" id="KW-0472">Membrane</keyword>
<dbReference type="PIRSF" id="PIRSF037394">
    <property type="entry name" value="ABC_thiamine-permease_YkoE_prd"/>
    <property type="match status" value="1"/>
</dbReference>
<feature type="transmembrane region" description="Helical" evidence="1">
    <location>
        <begin position="63"/>
        <end position="80"/>
    </location>
</feature>